<evidence type="ECO:0000256" key="4">
    <source>
        <dbReference type="ARBA" id="ARBA00023163"/>
    </source>
</evidence>
<dbReference type="InterPro" id="IPR000847">
    <property type="entry name" value="LysR_HTH_N"/>
</dbReference>
<keyword evidence="7" id="KW-1185">Reference proteome</keyword>
<dbReference type="EMBL" id="JBIHSF010000004">
    <property type="protein sequence ID" value="MFH0259086.1"/>
    <property type="molecule type" value="Genomic_DNA"/>
</dbReference>
<dbReference type="InterPro" id="IPR036390">
    <property type="entry name" value="WH_DNA-bd_sf"/>
</dbReference>
<organism evidence="6 7">
    <name type="scientific">Vibrio barjaei</name>
    <dbReference type="NCBI Taxonomy" id="1676683"/>
    <lineage>
        <taxon>Bacteria</taxon>
        <taxon>Pseudomonadati</taxon>
        <taxon>Pseudomonadota</taxon>
        <taxon>Gammaproteobacteria</taxon>
        <taxon>Vibrionales</taxon>
        <taxon>Vibrionaceae</taxon>
        <taxon>Vibrio</taxon>
    </lineage>
</organism>
<evidence type="ECO:0000256" key="3">
    <source>
        <dbReference type="ARBA" id="ARBA00023125"/>
    </source>
</evidence>
<dbReference type="Pfam" id="PF00126">
    <property type="entry name" value="HTH_1"/>
    <property type="match status" value="1"/>
</dbReference>
<accession>A0ABW7ICD3</accession>
<comment type="similarity">
    <text evidence="1">Belongs to the LysR transcriptional regulatory family.</text>
</comment>
<comment type="caution">
    <text evidence="6">The sequence shown here is derived from an EMBL/GenBank/DDBJ whole genome shotgun (WGS) entry which is preliminary data.</text>
</comment>
<dbReference type="Proteomes" id="UP001607125">
    <property type="component" value="Unassembled WGS sequence"/>
</dbReference>
<protein>
    <submittedName>
        <fullName evidence="6">LysR family transcriptional regulator</fullName>
    </submittedName>
</protein>
<sequence>MRFRTTLDQWATLREIEKAGSIQAAAISLNKSHTTVIYGVRKLEQQLGVELLEVKGRKTALTTEGKELLRRANLMLEQAKELELLSDQVAAGMEKELIIAMDHLCDPALLYEAMEAFLSKNRSTSIQVIETSLSKTTSVVTQGLADIAIITVPVTNYPAESFSVTSMVPVVSVNHPLVQLEKVTPADLANTVQIVIRDLGDDIDGKAKRDAGWVKGLQRITVDNFDHAFRAVEKGVGFCRLPNHVIKQRDQGQLSILDVKQADAYHLPLHITLPKGAQTGPAALAMYEQLKRLRVTPHTTNKKGS</sequence>
<dbReference type="SUPFAM" id="SSF46785">
    <property type="entry name" value="Winged helix' DNA-binding domain"/>
    <property type="match status" value="1"/>
</dbReference>
<dbReference type="SUPFAM" id="SSF53850">
    <property type="entry name" value="Periplasmic binding protein-like II"/>
    <property type="match status" value="1"/>
</dbReference>
<dbReference type="Gene3D" id="3.40.190.290">
    <property type="match status" value="1"/>
</dbReference>
<keyword evidence="2" id="KW-0805">Transcription regulation</keyword>
<dbReference type="InterPro" id="IPR005119">
    <property type="entry name" value="LysR_subst-bd"/>
</dbReference>
<evidence type="ECO:0000259" key="5">
    <source>
        <dbReference type="PROSITE" id="PS50931"/>
    </source>
</evidence>
<feature type="domain" description="HTH lysR-type" evidence="5">
    <location>
        <begin position="5"/>
        <end position="62"/>
    </location>
</feature>
<gene>
    <name evidence="6" type="ORF">ACGRH2_01305</name>
</gene>
<evidence type="ECO:0000313" key="6">
    <source>
        <dbReference type="EMBL" id="MFH0259086.1"/>
    </source>
</evidence>
<dbReference type="PANTHER" id="PTHR30126:SF88">
    <property type="entry name" value="TRANSCRIPTIONAL REGULATOR-RELATED"/>
    <property type="match status" value="1"/>
</dbReference>
<dbReference type="PANTHER" id="PTHR30126">
    <property type="entry name" value="HTH-TYPE TRANSCRIPTIONAL REGULATOR"/>
    <property type="match status" value="1"/>
</dbReference>
<dbReference type="RefSeq" id="WP_394628341.1">
    <property type="nucleotide sequence ID" value="NZ_JBIHSF010000004.1"/>
</dbReference>
<dbReference type="Pfam" id="PF03466">
    <property type="entry name" value="LysR_substrate"/>
    <property type="match status" value="1"/>
</dbReference>
<evidence type="ECO:0000256" key="1">
    <source>
        <dbReference type="ARBA" id="ARBA00009437"/>
    </source>
</evidence>
<dbReference type="InterPro" id="IPR036388">
    <property type="entry name" value="WH-like_DNA-bd_sf"/>
</dbReference>
<evidence type="ECO:0000313" key="7">
    <source>
        <dbReference type="Proteomes" id="UP001607125"/>
    </source>
</evidence>
<evidence type="ECO:0000256" key="2">
    <source>
        <dbReference type="ARBA" id="ARBA00023015"/>
    </source>
</evidence>
<dbReference type="PROSITE" id="PS50931">
    <property type="entry name" value="HTH_LYSR"/>
    <property type="match status" value="1"/>
</dbReference>
<proteinExistence type="inferred from homology"/>
<dbReference type="Gene3D" id="1.10.10.10">
    <property type="entry name" value="Winged helix-like DNA-binding domain superfamily/Winged helix DNA-binding domain"/>
    <property type="match status" value="1"/>
</dbReference>
<name>A0ABW7ICD3_9VIBR</name>
<keyword evidence="3" id="KW-0238">DNA-binding</keyword>
<keyword evidence="4" id="KW-0804">Transcription</keyword>
<reference evidence="6 7" key="1">
    <citation type="submission" date="2024-10" db="EMBL/GenBank/DDBJ databases">
        <authorList>
            <person name="Yibar A."/>
            <person name="Saticioglu I.B."/>
            <person name="Duman M."/>
            <person name="Ajmi N."/>
            <person name="Gurler F."/>
            <person name="Ay H."/>
            <person name="Onuk E."/>
            <person name="Guler S."/>
            <person name="Romalde J.L."/>
        </authorList>
    </citation>
    <scope>NUCLEOTIDE SEQUENCE [LARGE SCALE GENOMIC DNA]</scope>
    <source>
        <strain evidence="6 7">1-TCBS-B</strain>
    </source>
</reference>